<feature type="domain" description="Carboxylesterase type B" evidence="7">
    <location>
        <begin position="19"/>
        <end position="540"/>
    </location>
</feature>
<dbReference type="EC" id="3.1.1.-" evidence="6"/>
<dbReference type="EMBL" id="JAVRBK010000003">
    <property type="protein sequence ID" value="KAK5646892.1"/>
    <property type="molecule type" value="Genomic_DNA"/>
</dbReference>
<sequence length="562" mass="63325">MLTFSFLFISSLLLSVNSNPHVQIRQGTLKGSIQETWGGTTFLAFQSIPYAEPPVGNLRFQAPKPGKPWEGVLDATKTHVACPQVAIFAYNITTPESEDCLFLNVYTPNTTDLLPVVAFIPGGGFMCDDASIDLYGPLILLDKNLVLVTINYRLGAFGFLSLEDEVMPGNNGLKDQSLALKWIKDNIRSFGGNPDKVTIFGNSAGGASVYFHILSPHSKGLFHAAISSSGIATSTWTLVKKGEANQQCKELAHALKCPTSSSKEILECLQAVNSSDITKQIYKMIENYYEPRMIFKPVIEPKLLGAFITDHPVDIIKSGAFSQVPYIIGLTTDDGALISAKIYNDYKSVKKFNDDFENVVPPLLSYNTLASRKMISRKIKKFYFQDRPIDNDTKSDLTDMFTDAYFYYPQRATIELHSRYSAQPLYFYIFGYRGSFTYLQDYGDTSYDYGVVHCDDLIYLFSDEDLSDHNSTETDLQMRRVMTTLIDNFANTGNPTPHLNSLITNAWKPVKSDKFNYFSIMGPNEIKTKTTFHEERYNFWKMVPFLPELNSTKDEISQQLFK</sequence>
<organism evidence="8 9">
    <name type="scientific">Pyrocoelia pectoralis</name>
    <dbReference type="NCBI Taxonomy" id="417401"/>
    <lineage>
        <taxon>Eukaryota</taxon>
        <taxon>Metazoa</taxon>
        <taxon>Ecdysozoa</taxon>
        <taxon>Arthropoda</taxon>
        <taxon>Hexapoda</taxon>
        <taxon>Insecta</taxon>
        <taxon>Pterygota</taxon>
        <taxon>Neoptera</taxon>
        <taxon>Endopterygota</taxon>
        <taxon>Coleoptera</taxon>
        <taxon>Polyphaga</taxon>
        <taxon>Elateriformia</taxon>
        <taxon>Elateroidea</taxon>
        <taxon>Lampyridae</taxon>
        <taxon>Lampyrinae</taxon>
        <taxon>Pyrocoelia</taxon>
    </lineage>
</organism>
<feature type="chain" id="PRO_5042665910" description="Carboxylic ester hydrolase" evidence="6">
    <location>
        <begin position="19"/>
        <end position="562"/>
    </location>
</feature>
<dbReference type="SUPFAM" id="SSF53474">
    <property type="entry name" value="alpha/beta-Hydrolases"/>
    <property type="match status" value="1"/>
</dbReference>
<dbReference type="PANTHER" id="PTHR11559">
    <property type="entry name" value="CARBOXYLESTERASE"/>
    <property type="match status" value="1"/>
</dbReference>
<dbReference type="PROSITE" id="PS00941">
    <property type="entry name" value="CARBOXYLESTERASE_B_2"/>
    <property type="match status" value="1"/>
</dbReference>
<keyword evidence="4" id="KW-1015">Disulfide bond</keyword>
<dbReference type="GO" id="GO:0052689">
    <property type="term" value="F:carboxylic ester hydrolase activity"/>
    <property type="evidence" value="ECO:0007669"/>
    <property type="project" value="UniProtKB-KW"/>
</dbReference>
<keyword evidence="2" id="KW-0719">Serine esterase</keyword>
<dbReference type="InterPro" id="IPR050309">
    <property type="entry name" value="Type-B_Carboxylest/Lipase"/>
</dbReference>
<protein>
    <recommendedName>
        <fullName evidence="6">Carboxylic ester hydrolase</fullName>
        <ecNumber evidence="6">3.1.1.-</ecNumber>
    </recommendedName>
</protein>
<evidence type="ECO:0000259" key="7">
    <source>
        <dbReference type="Pfam" id="PF00135"/>
    </source>
</evidence>
<evidence type="ECO:0000313" key="9">
    <source>
        <dbReference type="Proteomes" id="UP001329430"/>
    </source>
</evidence>
<dbReference type="InterPro" id="IPR002018">
    <property type="entry name" value="CarbesteraseB"/>
</dbReference>
<accession>A0AAN7ZKA2</accession>
<comment type="similarity">
    <text evidence="1 6">Belongs to the type-B carboxylesterase/lipase family.</text>
</comment>
<keyword evidence="3 6" id="KW-0378">Hydrolase</keyword>
<reference evidence="8 9" key="1">
    <citation type="journal article" date="2024" name="Insects">
        <title>An Improved Chromosome-Level Genome Assembly of the Firefly Pyrocoelia pectoralis.</title>
        <authorList>
            <person name="Fu X."/>
            <person name="Meyer-Rochow V.B."/>
            <person name="Ballantyne L."/>
            <person name="Zhu X."/>
        </authorList>
    </citation>
    <scope>NUCLEOTIDE SEQUENCE [LARGE SCALE GENOMIC DNA]</scope>
    <source>
        <strain evidence="8">XCY_ONT2</strain>
    </source>
</reference>
<evidence type="ECO:0000256" key="1">
    <source>
        <dbReference type="ARBA" id="ARBA00005964"/>
    </source>
</evidence>
<dbReference type="AlphaFoldDB" id="A0AAN7ZKA2"/>
<evidence type="ECO:0000256" key="6">
    <source>
        <dbReference type="RuleBase" id="RU361235"/>
    </source>
</evidence>
<keyword evidence="6" id="KW-0732">Signal</keyword>
<evidence type="ECO:0000256" key="5">
    <source>
        <dbReference type="ARBA" id="ARBA00023180"/>
    </source>
</evidence>
<keyword evidence="5" id="KW-0325">Glycoprotein</keyword>
<name>A0AAN7ZKA2_9COLE</name>
<dbReference type="PROSITE" id="PS00122">
    <property type="entry name" value="CARBOXYLESTERASE_B_1"/>
    <property type="match status" value="1"/>
</dbReference>
<feature type="signal peptide" evidence="6">
    <location>
        <begin position="1"/>
        <end position="18"/>
    </location>
</feature>
<evidence type="ECO:0000256" key="3">
    <source>
        <dbReference type="ARBA" id="ARBA00022801"/>
    </source>
</evidence>
<evidence type="ECO:0000313" key="8">
    <source>
        <dbReference type="EMBL" id="KAK5646892.1"/>
    </source>
</evidence>
<evidence type="ECO:0000256" key="2">
    <source>
        <dbReference type="ARBA" id="ARBA00022487"/>
    </source>
</evidence>
<evidence type="ECO:0000256" key="4">
    <source>
        <dbReference type="ARBA" id="ARBA00023157"/>
    </source>
</evidence>
<dbReference type="FunFam" id="3.40.50.1820:FF:000155">
    <property type="entry name" value="Carboxylic ester hydrolase"/>
    <property type="match status" value="1"/>
</dbReference>
<dbReference type="Proteomes" id="UP001329430">
    <property type="component" value="Chromosome 3"/>
</dbReference>
<keyword evidence="9" id="KW-1185">Reference proteome</keyword>
<comment type="caution">
    <text evidence="8">The sequence shown here is derived from an EMBL/GenBank/DDBJ whole genome shotgun (WGS) entry which is preliminary data.</text>
</comment>
<proteinExistence type="inferred from homology"/>
<dbReference type="Gene3D" id="3.40.50.1820">
    <property type="entry name" value="alpha/beta hydrolase"/>
    <property type="match status" value="1"/>
</dbReference>
<dbReference type="Pfam" id="PF00135">
    <property type="entry name" value="COesterase"/>
    <property type="match status" value="1"/>
</dbReference>
<dbReference type="InterPro" id="IPR029058">
    <property type="entry name" value="AB_hydrolase_fold"/>
</dbReference>
<gene>
    <name evidence="8" type="ORF">RI129_005356</name>
</gene>
<dbReference type="InterPro" id="IPR019826">
    <property type="entry name" value="Carboxylesterase_B_AS"/>
</dbReference>
<dbReference type="CDD" id="cd00312">
    <property type="entry name" value="Esterase_lipase"/>
    <property type="match status" value="1"/>
</dbReference>
<dbReference type="InterPro" id="IPR019819">
    <property type="entry name" value="Carboxylesterase_B_CS"/>
</dbReference>